<organism evidence="2">
    <name type="scientific">uncultured Anaerotruncus sp</name>
    <dbReference type="NCBI Taxonomy" id="905011"/>
    <lineage>
        <taxon>Bacteria</taxon>
        <taxon>Bacillati</taxon>
        <taxon>Bacillota</taxon>
        <taxon>Clostridia</taxon>
        <taxon>Eubacteriales</taxon>
        <taxon>Oscillospiraceae</taxon>
        <taxon>Anaerotruncus</taxon>
        <taxon>environmental samples</taxon>
    </lineage>
</organism>
<dbReference type="NCBIfam" id="TIGR03936">
    <property type="entry name" value="sam_1_link_chp"/>
    <property type="match status" value="1"/>
</dbReference>
<dbReference type="Pfam" id="PF10105">
    <property type="entry name" value="DUF2344"/>
    <property type="match status" value="1"/>
</dbReference>
<protein>
    <recommendedName>
        <fullName evidence="1">DUF2344 domain-containing protein</fullName>
    </recommendedName>
</protein>
<reference evidence="2" key="1">
    <citation type="submission" date="2019-11" db="EMBL/GenBank/DDBJ databases">
        <authorList>
            <person name="Feng L."/>
        </authorList>
    </citation>
    <scope>NUCLEOTIDE SEQUENCE</scope>
    <source>
        <strain evidence="2">AundefinedLFYP135</strain>
    </source>
</reference>
<dbReference type="AlphaFoldDB" id="A0A6N2SDX3"/>
<sequence length="220" mass="24704">MKTIRVFFTKTGRAKYISHLDVNRCIDRAIKRSGIPVWYTQGFNPHIYTTFAMPISLGFESLCESFETRLVEDDFSLEEVKTALNRVLPTGLEVTQVAEPVMEMKEIAKADYGVDIRFAGLTAGELAALLEGFLAQDAIMVLKRSKKGMLDVDIKPHFEVLSHREEDSQLHLELRAAAGSTLNINPMLVIGALVEFAGRPHDGYRVIRRQIYNGKGEIFA</sequence>
<proteinExistence type="predicted"/>
<accession>A0A6N2SDX3</accession>
<dbReference type="EMBL" id="CACRSL010000003">
    <property type="protein sequence ID" value="VYS91843.1"/>
    <property type="molecule type" value="Genomic_DNA"/>
</dbReference>
<evidence type="ECO:0000259" key="1">
    <source>
        <dbReference type="Pfam" id="PF10105"/>
    </source>
</evidence>
<evidence type="ECO:0000313" key="2">
    <source>
        <dbReference type="EMBL" id="VYS91843.1"/>
    </source>
</evidence>
<feature type="domain" description="DUF2344" evidence="1">
    <location>
        <begin position="4"/>
        <end position="186"/>
    </location>
</feature>
<dbReference type="InterPro" id="IPR018768">
    <property type="entry name" value="DUF2344"/>
</dbReference>
<gene>
    <name evidence="2" type="ORF">AULFYP135_00911</name>
</gene>
<name>A0A6N2SDX3_9FIRM</name>